<dbReference type="RefSeq" id="WP_145792567.1">
    <property type="nucleotide sequence ID" value="NZ_BAAABR010000045.1"/>
</dbReference>
<dbReference type="Proteomes" id="UP000318416">
    <property type="component" value="Unassembled WGS sequence"/>
</dbReference>
<dbReference type="AlphaFoldDB" id="A0A561ETU2"/>
<reference evidence="1 2" key="1">
    <citation type="submission" date="2019-06" db="EMBL/GenBank/DDBJ databases">
        <title>Sequencing the genomes of 1000 actinobacteria strains.</title>
        <authorList>
            <person name="Klenk H.-P."/>
        </authorList>
    </citation>
    <scope>NUCLEOTIDE SEQUENCE [LARGE SCALE GENOMIC DNA]</scope>
    <source>
        <strain evidence="1 2">DSM 41649</strain>
    </source>
</reference>
<name>A0A561ETU2_9ACTN</name>
<gene>
    <name evidence="1" type="ORF">FB465_4134</name>
</gene>
<keyword evidence="2" id="KW-1185">Reference proteome</keyword>
<comment type="caution">
    <text evidence="1">The sequence shown here is derived from an EMBL/GenBank/DDBJ whole genome shotgun (WGS) entry which is preliminary data.</text>
</comment>
<evidence type="ECO:0000313" key="1">
    <source>
        <dbReference type="EMBL" id="TWE19032.1"/>
    </source>
</evidence>
<organism evidence="1 2">
    <name type="scientific">Kitasatospora atroaurantiaca</name>
    <dbReference type="NCBI Taxonomy" id="285545"/>
    <lineage>
        <taxon>Bacteria</taxon>
        <taxon>Bacillati</taxon>
        <taxon>Actinomycetota</taxon>
        <taxon>Actinomycetes</taxon>
        <taxon>Kitasatosporales</taxon>
        <taxon>Streptomycetaceae</taxon>
        <taxon>Kitasatospora</taxon>
    </lineage>
</organism>
<proteinExistence type="predicted"/>
<accession>A0A561ETU2</accession>
<dbReference type="OrthoDB" id="3543128at2"/>
<evidence type="ECO:0000313" key="2">
    <source>
        <dbReference type="Proteomes" id="UP000318416"/>
    </source>
</evidence>
<dbReference type="EMBL" id="VIVR01000001">
    <property type="protein sequence ID" value="TWE19032.1"/>
    <property type="molecule type" value="Genomic_DNA"/>
</dbReference>
<protein>
    <submittedName>
        <fullName evidence="1">Uncharacterized protein</fullName>
    </submittedName>
</protein>
<sequence>MYLIHVRLRPTTPGSSLPPGLRSHLLGMSVPEDRIEHLSVHTDALPHPTLGLYLMAESLGEAEEQATRLCLRWVTGSTLLEGWQPVAAQAPLVAPFYEQLLSFVGSGGPR</sequence>